<reference evidence="2" key="1">
    <citation type="journal article" date="2022" name="Nat. Commun.">
        <title>Chromosome evolution and the genetic basis of agronomically important traits in greater yam.</title>
        <authorList>
            <person name="Bredeson J.V."/>
            <person name="Lyons J.B."/>
            <person name="Oniyinde I.O."/>
            <person name="Okereke N.R."/>
            <person name="Kolade O."/>
            <person name="Nnabue I."/>
            <person name="Nwadili C.O."/>
            <person name="Hribova E."/>
            <person name="Parker M."/>
            <person name="Nwogha J."/>
            <person name="Shu S."/>
            <person name="Carlson J."/>
            <person name="Kariba R."/>
            <person name="Muthemba S."/>
            <person name="Knop K."/>
            <person name="Barton G.J."/>
            <person name="Sherwood A.V."/>
            <person name="Lopez-Montes A."/>
            <person name="Asiedu R."/>
            <person name="Jamnadass R."/>
            <person name="Muchugi A."/>
            <person name="Goodstein D."/>
            <person name="Egesi C.N."/>
            <person name="Featherston J."/>
            <person name="Asfaw A."/>
            <person name="Simpson G.G."/>
            <person name="Dolezel J."/>
            <person name="Hendre P.S."/>
            <person name="Van Deynze A."/>
            <person name="Kumar P.L."/>
            <person name="Obidiegwu J.E."/>
            <person name="Bhattacharjee R."/>
            <person name="Rokhsar D.S."/>
        </authorList>
    </citation>
    <scope>NUCLEOTIDE SEQUENCE [LARGE SCALE GENOMIC DNA]</scope>
    <source>
        <strain evidence="2">cv. TDa95/00328</strain>
    </source>
</reference>
<proteinExistence type="predicted"/>
<keyword evidence="1" id="KW-0723">Serine/threonine-protein kinase</keyword>
<keyword evidence="2" id="KW-1185">Reference proteome</keyword>
<evidence type="ECO:0000313" key="1">
    <source>
        <dbReference type="EMBL" id="KAH7690641.1"/>
    </source>
</evidence>
<organism evidence="1 2">
    <name type="scientific">Dioscorea alata</name>
    <name type="common">Purple yam</name>
    <dbReference type="NCBI Taxonomy" id="55571"/>
    <lineage>
        <taxon>Eukaryota</taxon>
        <taxon>Viridiplantae</taxon>
        <taxon>Streptophyta</taxon>
        <taxon>Embryophyta</taxon>
        <taxon>Tracheophyta</taxon>
        <taxon>Spermatophyta</taxon>
        <taxon>Magnoliopsida</taxon>
        <taxon>Liliopsida</taxon>
        <taxon>Dioscoreales</taxon>
        <taxon>Dioscoreaceae</taxon>
        <taxon>Dioscorea</taxon>
    </lineage>
</organism>
<keyword evidence="1" id="KW-0808">Transferase</keyword>
<accession>A0ACB7WR90</accession>
<gene>
    <name evidence="1" type="ORF">IHE45_02G061800</name>
</gene>
<evidence type="ECO:0000313" key="2">
    <source>
        <dbReference type="Proteomes" id="UP000827976"/>
    </source>
</evidence>
<dbReference type="EC" id="2.7.11.1" evidence="1"/>
<dbReference type="EMBL" id="CM037012">
    <property type="protein sequence ID" value="KAH7690641.1"/>
    <property type="molecule type" value="Genomic_DNA"/>
</dbReference>
<sequence length="767" mass="84871">MACLSLFVFLASLIVSAFPPCYVHGTTCIETERIALLSIKAGINHSDDQSLFSSWTGHDCCKWQGVSCNHQSRHVIKLDLRQHPSNVSYNFLMPPSKLNSSLIQLHHLKHLDLSMNNFNHSRIPDFIGSFAKLEYLNLSNAGFSGAIPHTFGNLSYLRYLDLSSYDFLLQANDLRWLSGMTSLHHLDLGGANLSKVHDWLHDINSVLPSLHVLKLSMAELQGGGIYATTDLPHYLNFTSLRVLDLSLNSDLNMTLPQWLFNLTSLVYLDLSFCALHGKLPVTIGNLSSLRFLRLSYNSFDGVIPESLGNLGSLETLLLPANELNGRIPESLSNLSNLVYFDVSGNQVQGLMPATIGDLRNLQYLDFSGNKFTGAIPESMGKLTSLKVLDLSMNNISGILPKSMGNLCKLQKLDLSSNLIKGAIDDLVNRLSNCPENYIRNSFFSEHKDGMWHLNVGNNRFNGTVPESIGRLANLRVLLLQENSFVGTLTEHHFANLRDLSEMDFSNNLLRLNVHNDWVPPFHADAIKMCSCRISSVLPAWLKTQTGLGSLCLSEAEISGNVPTWFWNLSSNSLFFLNISHNNLSGILPTLQYSVLDVIDMSHNKFEGLIPDLNSSLLNIVDLRNNSLFGPISLSFASANLIQVISLSHNHINGSIPFFLCNLTNLQALDLSSNNMSGELPHCWNQLSWLTIIDLSNNNFFGSIPEAVVSVTNLQSLHLQKNSLSGNLPLSLKNAKKLVVLDIGENTLSGTIPSWIGGLASLVVLRLR</sequence>
<comment type="caution">
    <text evidence="1">The sequence shown here is derived from an EMBL/GenBank/DDBJ whole genome shotgun (WGS) entry which is preliminary data.</text>
</comment>
<protein>
    <submittedName>
        <fullName evidence="1">Non-specific serine/threonine protein kinase protein</fullName>
        <ecNumber evidence="1">2.7.11.1</ecNumber>
    </submittedName>
</protein>
<name>A0ACB7WR90_DIOAL</name>
<keyword evidence="1" id="KW-0418">Kinase</keyword>
<dbReference type="Proteomes" id="UP000827976">
    <property type="component" value="Chromosome 2"/>
</dbReference>